<dbReference type="PROSITE" id="PS51257">
    <property type="entry name" value="PROKAR_LIPOPROTEIN"/>
    <property type="match status" value="1"/>
</dbReference>
<evidence type="ECO:0000256" key="1">
    <source>
        <dbReference type="SAM" id="SignalP"/>
    </source>
</evidence>
<accession>A0ABW7FBS2</accession>
<organism evidence="2 3">
    <name type="scientific">Pelomonas margarita</name>
    <dbReference type="NCBI Taxonomy" id="3299031"/>
    <lineage>
        <taxon>Bacteria</taxon>
        <taxon>Pseudomonadati</taxon>
        <taxon>Pseudomonadota</taxon>
        <taxon>Betaproteobacteria</taxon>
        <taxon>Burkholderiales</taxon>
        <taxon>Sphaerotilaceae</taxon>
        <taxon>Roseateles</taxon>
    </lineage>
</organism>
<protein>
    <submittedName>
        <fullName evidence="2">TolC family protein</fullName>
    </submittedName>
</protein>
<keyword evidence="1" id="KW-0732">Signal</keyword>
<dbReference type="Proteomes" id="UP001606301">
    <property type="component" value="Unassembled WGS sequence"/>
</dbReference>
<comment type="caution">
    <text evidence="2">The sequence shown here is derived from an EMBL/GenBank/DDBJ whole genome shotgun (WGS) entry which is preliminary data.</text>
</comment>
<dbReference type="SUPFAM" id="SSF56954">
    <property type="entry name" value="Outer membrane efflux proteins (OEP)"/>
    <property type="match status" value="1"/>
</dbReference>
<sequence>MKRTLSLTTLALALAGCASLKPGDEVSDVNRLTQHHTGQALAAEPLPPDALTARLREPLSADAAVQLALQNSRALQARLARLGVTAAEVDEAGRLPNPGFSFSRLTRGDEVELERGWHVNLARLLTLPLVRQAEQRRLQAEQRQTAADVLALAADTRRAWVAAVAAEETLTYRRQVLEAADAGAELARRMQAVGNFNALARAREQGFAAEARLALARAEGQRLASRERLVRLLGLWGDDAAALRVPERLPALPTTAREQPDIETLALAQRLDVQAARLRLEQAARQLDAGRINRFVSMLELGVVHNTSNEAPVQRGWEVTLELPLFGPGPLPRAQALAREAAHDAADTAIRARSEVREAYGLYRGAWDIARQHRDELLPLAQRISDEQLLRYNGMLIGVFELLADARAQVAAVAAAQDALRDFWLAKADLDQTLLGRAAPALPSAGAAPAAAAAAPH</sequence>
<dbReference type="InterPro" id="IPR010131">
    <property type="entry name" value="MdtP/NodT-like"/>
</dbReference>
<reference evidence="2 3" key="1">
    <citation type="submission" date="2024-08" db="EMBL/GenBank/DDBJ databases">
        <authorList>
            <person name="Lu H."/>
        </authorList>
    </citation>
    <scope>NUCLEOTIDE SEQUENCE [LARGE SCALE GENOMIC DNA]</scope>
    <source>
        <strain evidence="2 3">LKC17W</strain>
    </source>
</reference>
<feature type="chain" id="PRO_5046637857" evidence="1">
    <location>
        <begin position="21"/>
        <end position="457"/>
    </location>
</feature>
<keyword evidence="3" id="KW-1185">Reference proteome</keyword>
<evidence type="ECO:0000313" key="3">
    <source>
        <dbReference type="Proteomes" id="UP001606301"/>
    </source>
</evidence>
<evidence type="ECO:0000313" key="2">
    <source>
        <dbReference type="EMBL" id="MFG6439176.1"/>
    </source>
</evidence>
<name>A0ABW7FBS2_9BURK</name>
<dbReference type="EMBL" id="JBIGHW010000001">
    <property type="protein sequence ID" value="MFG6439176.1"/>
    <property type="molecule type" value="Genomic_DNA"/>
</dbReference>
<dbReference type="Gene3D" id="1.20.1600.10">
    <property type="entry name" value="Outer membrane efflux proteins (OEP)"/>
    <property type="match status" value="1"/>
</dbReference>
<dbReference type="RefSeq" id="WP_394394466.1">
    <property type="nucleotide sequence ID" value="NZ_JBIGHW010000001.1"/>
</dbReference>
<proteinExistence type="predicted"/>
<dbReference type="PANTHER" id="PTHR30203">
    <property type="entry name" value="OUTER MEMBRANE CATION EFFLUX PROTEIN"/>
    <property type="match status" value="1"/>
</dbReference>
<feature type="signal peptide" evidence="1">
    <location>
        <begin position="1"/>
        <end position="20"/>
    </location>
</feature>
<dbReference type="PANTHER" id="PTHR30203:SF24">
    <property type="entry name" value="BLR4935 PROTEIN"/>
    <property type="match status" value="1"/>
</dbReference>
<gene>
    <name evidence="2" type="ORF">ACG0Z3_00625</name>
</gene>